<accession>A0A2K8NYR4</accession>
<proteinExistence type="predicted"/>
<dbReference type="EMBL" id="CP024964">
    <property type="protein sequence ID" value="ATZ17783.1"/>
    <property type="molecule type" value="Genomic_DNA"/>
</dbReference>
<gene>
    <name evidence="1" type="ORF">EMELA_v1c02100</name>
</gene>
<dbReference type="AlphaFoldDB" id="A0A2K8NYR4"/>
<dbReference type="KEGG" id="eml:EMELA_v1c02100"/>
<dbReference type="Proteomes" id="UP000231896">
    <property type="component" value="Chromosome"/>
</dbReference>
<keyword evidence="2" id="KW-1185">Reference proteome</keyword>
<protein>
    <submittedName>
        <fullName evidence="1">Uncharacterized protein</fullName>
    </submittedName>
</protein>
<evidence type="ECO:0000313" key="1">
    <source>
        <dbReference type="EMBL" id="ATZ17783.1"/>
    </source>
</evidence>
<name>A0A2K8NYR4_9MOLU</name>
<reference evidence="1 2" key="1">
    <citation type="submission" date="2017-11" db="EMBL/GenBank/DDBJ databases">
        <title>Genome sequence of Entomoplasma melaleucae M1 (ATCC 49191).</title>
        <authorList>
            <person name="Lo W.-S."/>
            <person name="Gasparich G.E."/>
            <person name="Kuo C.-H."/>
        </authorList>
    </citation>
    <scope>NUCLEOTIDE SEQUENCE [LARGE SCALE GENOMIC DNA]</scope>
    <source>
        <strain evidence="1 2">M1</strain>
    </source>
</reference>
<sequence length="56" mass="6513">MPVLKNIISLFNSKMLTLEILNVENNKLVINFFIPISLLFNLNSKQKKQPLFSNCF</sequence>
<organism evidence="1 2">
    <name type="scientific">Mesoplasma melaleucae</name>
    <dbReference type="NCBI Taxonomy" id="81459"/>
    <lineage>
        <taxon>Bacteria</taxon>
        <taxon>Bacillati</taxon>
        <taxon>Mycoplasmatota</taxon>
        <taxon>Mollicutes</taxon>
        <taxon>Entomoplasmatales</taxon>
        <taxon>Entomoplasmataceae</taxon>
        <taxon>Mesoplasma</taxon>
    </lineage>
</organism>
<evidence type="ECO:0000313" key="2">
    <source>
        <dbReference type="Proteomes" id="UP000231896"/>
    </source>
</evidence>